<proteinExistence type="predicted"/>
<name>J9HSB0_AEDAE</name>
<organism evidence="1 2">
    <name type="scientific">Aedes aegypti</name>
    <name type="common">Yellowfever mosquito</name>
    <name type="synonym">Culex aegypti</name>
    <dbReference type="NCBI Taxonomy" id="7159"/>
    <lineage>
        <taxon>Eukaryota</taxon>
        <taxon>Metazoa</taxon>
        <taxon>Ecdysozoa</taxon>
        <taxon>Arthropoda</taxon>
        <taxon>Hexapoda</taxon>
        <taxon>Insecta</taxon>
        <taxon>Pterygota</taxon>
        <taxon>Neoptera</taxon>
        <taxon>Endopterygota</taxon>
        <taxon>Diptera</taxon>
        <taxon>Nematocera</taxon>
        <taxon>Culicoidea</taxon>
        <taxon>Culicidae</taxon>
        <taxon>Culicinae</taxon>
        <taxon>Aedini</taxon>
        <taxon>Aedes</taxon>
        <taxon>Stegomyia</taxon>
    </lineage>
</organism>
<reference evidence="1" key="2">
    <citation type="journal article" date="2007" name="Science">
        <title>Genome sequence of Aedes aegypti, a major arbovirus vector.</title>
        <authorList>
            <person name="Nene V."/>
            <person name="Wortman J.R."/>
            <person name="Lawson D."/>
            <person name="Haas B."/>
            <person name="Kodira C."/>
            <person name="Tu Z.J."/>
            <person name="Loftus B."/>
            <person name="Xi Z."/>
            <person name="Megy K."/>
            <person name="Grabherr M."/>
            <person name="Ren Q."/>
            <person name="Zdobnov E.M."/>
            <person name="Lobo N.F."/>
            <person name="Campbell K.S."/>
            <person name="Brown S.E."/>
            <person name="Bonaldo M.F."/>
            <person name="Zhu J."/>
            <person name="Sinkins S.P."/>
            <person name="Hogenkamp D.G."/>
            <person name="Amedeo P."/>
            <person name="Arensburger P."/>
            <person name="Atkinson P.W."/>
            <person name="Bidwell S."/>
            <person name="Biedler J."/>
            <person name="Birney E."/>
            <person name="Bruggner R.V."/>
            <person name="Costas J."/>
            <person name="Coy M.R."/>
            <person name="Crabtree J."/>
            <person name="Crawford M."/>
            <person name="Debruyn B."/>
            <person name="Decaprio D."/>
            <person name="Eiglmeier K."/>
            <person name="Eisenstadt E."/>
            <person name="El-Dorry H."/>
            <person name="Gelbart W.M."/>
            <person name="Gomes S.L."/>
            <person name="Hammond M."/>
            <person name="Hannick L.I."/>
            <person name="Hogan J.R."/>
            <person name="Holmes M.H."/>
            <person name="Jaffe D."/>
            <person name="Johnston J.S."/>
            <person name="Kennedy R.C."/>
            <person name="Koo H."/>
            <person name="Kravitz S."/>
            <person name="Kriventseva E.V."/>
            <person name="Kulp D."/>
            <person name="Labutti K."/>
            <person name="Lee E."/>
            <person name="Li S."/>
            <person name="Lovin D.D."/>
            <person name="Mao C."/>
            <person name="Mauceli E."/>
            <person name="Menck C.F."/>
            <person name="Miller J.R."/>
            <person name="Montgomery P."/>
            <person name="Mori A."/>
            <person name="Nascimento A.L."/>
            <person name="Naveira H.F."/>
            <person name="Nusbaum C."/>
            <person name="O'leary S."/>
            <person name="Orvis J."/>
            <person name="Pertea M."/>
            <person name="Quesneville H."/>
            <person name="Reidenbach K.R."/>
            <person name="Rogers Y.H."/>
            <person name="Roth C.W."/>
            <person name="Schneider J.R."/>
            <person name="Schatz M."/>
            <person name="Shumway M."/>
            <person name="Stanke M."/>
            <person name="Stinson E.O."/>
            <person name="Tubio J.M."/>
            <person name="Vanzee J.P."/>
            <person name="Verjovski-Almeida S."/>
            <person name="Werner D."/>
            <person name="White O."/>
            <person name="Wyder S."/>
            <person name="Zeng Q."/>
            <person name="Zhao Q."/>
            <person name="Zhao Y."/>
            <person name="Hill C.A."/>
            <person name="Raikhel A.S."/>
            <person name="Soares M.B."/>
            <person name="Knudson D.L."/>
            <person name="Lee N.H."/>
            <person name="Galagan J."/>
            <person name="Salzberg S.L."/>
            <person name="Paulsen I.T."/>
            <person name="Dimopoulos G."/>
            <person name="Collins F.H."/>
            <person name="Birren B."/>
            <person name="Fraser-Liggett C.M."/>
            <person name="Severson D.W."/>
        </authorList>
    </citation>
    <scope>NUCLEOTIDE SEQUENCE [LARGE SCALE GENOMIC DNA]</scope>
    <source>
        <strain evidence="1">Liverpool</strain>
    </source>
</reference>
<dbReference type="PaxDb" id="7159-AAEL017276-PA"/>
<protein>
    <submittedName>
        <fullName evidence="1">AAEL017276-PA</fullName>
    </submittedName>
</protein>
<dbReference type="HOGENOM" id="CLU_2607943_0_0_1"/>
<evidence type="ECO:0000313" key="1">
    <source>
        <dbReference type="EMBL" id="EJY57483.1"/>
    </source>
</evidence>
<reference evidence="1" key="1">
    <citation type="submission" date="2005-10" db="EMBL/GenBank/DDBJ databases">
        <authorList>
            <person name="Loftus B.J."/>
            <person name="Nene V.M."/>
            <person name="Hannick L.I."/>
            <person name="Bidwell S."/>
            <person name="Haas B."/>
            <person name="Amedeo P."/>
            <person name="Orvis J."/>
            <person name="Wortman J.R."/>
            <person name="White O.R."/>
            <person name="Salzberg S."/>
            <person name="Shumway M."/>
            <person name="Koo H."/>
            <person name="Zhao Y."/>
            <person name="Holmes M."/>
            <person name="Miller J."/>
            <person name="Schatz M."/>
            <person name="Pop M."/>
            <person name="Pai G."/>
            <person name="Utterback T."/>
            <person name="Rogers Y.-H."/>
            <person name="Kravitz S."/>
            <person name="Fraser C.M."/>
        </authorList>
    </citation>
    <scope>NUCLEOTIDE SEQUENCE</scope>
    <source>
        <strain evidence="1">Liverpool</strain>
    </source>
</reference>
<dbReference type="AlphaFoldDB" id="J9HSB0"/>
<accession>J9HSB0</accession>
<dbReference type="EMBL" id="CH477270">
    <property type="protein sequence ID" value="EJY57483.1"/>
    <property type="molecule type" value="Genomic_DNA"/>
</dbReference>
<evidence type="ECO:0000313" key="2">
    <source>
        <dbReference type="Proteomes" id="UP000682892"/>
    </source>
</evidence>
<gene>
    <name evidence="1" type="ORF">AaeL_AAEL017276</name>
</gene>
<reference evidence="1" key="3">
    <citation type="submission" date="2012-09" db="EMBL/GenBank/DDBJ databases">
        <authorList>
            <consortium name="VectorBase"/>
        </authorList>
    </citation>
    <scope>NUCLEOTIDE SEQUENCE</scope>
    <source>
        <strain evidence="1">Liverpool</strain>
    </source>
</reference>
<sequence>MLCVCILSNQKKFRYYLLKCSFFSFPSFNPFCAYKLLVLLLNNSITLLLGARKLCIVDAISPSSVIHHRSRILASTANR</sequence>
<dbReference type="Proteomes" id="UP000682892">
    <property type="component" value="Chromosome 3"/>
</dbReference>